<dbReference type="EMBL" id="JAPMOS010000009">
    <property type="protein sequence ID" value="KAJ4461151.1"/>
    <property type="molecule type" value="Genomic_DNA"/>
</dbReference>
<feature type="region of interest" description="Disordered" evidence="2">
    <location>
        <begin position="685"/>
        <end position="707"/>
    </location>
</feature>
<proteinExistence type="predicted"/>
<organism evidence="4 5">
    <name type="scientific">Paratrimastix pyriformis</name>
    <dbReference type="NCBI Taxonomy" id="342808"/>
    <lineage>
        <taxon>Eukaryota</taxon>
        <taxon>Metamonada</taxon>
        <taxon>Preaxostyla</taxon>
        <taxon>Paratrimastigidae</taxon>
        <taxon>Paratrimastix</taxon>
    </lineage>
</organism>
<dbReference type="InterPro" id="IPR032675">
    <property type="entry name" value="LRR_dom_sf"/>
</dbReference>
<accession>A0ABQ8URS1</accession>
<dbReference type="Pfam" id="PF00069">
    <property type="entry name" value="Pkinase"/>
    <property type="match status" value="1"/>
</dbReference>
<keyword evidence="5" id="KW-1185">Reference proteome</keyword>
<keyword evidence="4" id="KW-0808">Transferase</keyword>
<dbReference type="InterPro" id="IPR011009">
    <property type="entry name" value="Kinase-like_dom_sf"/>
</dbReference>
<sequence length="767" mass="83061">MGGGSSRSYPVFEGRYVADPNRRLGSGSFGKVFEGYDQVDGTDIAIKIEKNTRHSTLGYEAEVYRVLQAKGVRCVPQFIWFGEKGGFRALILECLGPSLEDVLAICNQFSPQSSRKFSLVTVLVVAIRCIDVLRRIHEAGYVQRDIKPSNFVFSLEASKNELNLIDFGLAIPLRRDDMESLGYMIVYLLKGKLPWWESTGVDVRQTHEVILQKKKKTPPSELCAGLPPEFEQYFLMVKALEFAEEPNYAALAGLFRGVLASITNPRSHCPRLGGPLDRAADAGSGDGVGRLEAAAAPWITQQQTEQTPVFQPLPPELLQLIFADLSAFATVELLQILRKVPHLTELAIRVSGPSTALGASLPPQLQRLEVVGAPGCILGSLGSPQPALSWLAVTGPSVRSELFPGWVRPANCPALAHFALCLTSSGLPRGADLWDPTAFERLQTFVLDAPLQCSMQTLLDRGLPPGLGTLTCAHDGLLIDLVLRGRPLPVGLTRLDLSHSRTTDAQLVLILRAALFLRSLSLCGCPEVTGGGLQYLGTSGCAPHLEELNLMGCTIFGASLRSLRFFPILRALGLDSAVLDDATAAAHFALVPRLQHLWVGGATLWPEPLTMLRDLARYVGQSLKTLEVFCPSSKGIVRYLGLFPHLVAFGCPSLTLGPTELQSLPQWGPCLVRLACGRISPAAVLPPRHTPNTEGSPAKPPQPPAPTILEEAVASHPTLVSLSVQRHELPLEGPTKAALCRLSCERGFDITIRSADDTDPPRSRLFG</sequence>
<evidence type="ECO:0000256" key="2">
    <source>
        <dbReference type="SAM" id="MobiDB-lite"/>
    </source>
</evidence>
<dbReference type="InterPro" id="IPR050235">
    <property type="entry name" value="CK1_Ser-Thr_kinase"/>
</dbReference>
<dbReference type="Proteomes" id="UP001141327">
    <property type="component" value="Unassembled WGS sequence"/>
</dbReference>
<dbReference type="PANTHER" id="PTHR11909">
    <property type="entry name" value="CASEIN KINASE-RELATED"/>
    <property type="match status" value="1"/>
</dbReference>
<feature type="binding site" evidence="1">
    <location>
        <position position="47"/>
    </location>
    <ligand>
        <name>ATP</name>
        <dbReference type="ChEBI" id="CHEBI:30616"/>
    </ligand>
</feature>
<dbReference type="InterPro" id="IPR000719">
    <property type="entry name" value="Prot_kinase_dom"/>
</dbReference>
<keyword evidence="4" id="KW-0418">Kinase</keyword>
<name>A0ABQ8URS1_9EUKA</name>
<evidence type="ECO:0000259" key="3">
    <source>
        <dbReference type="PROSITE" id="PS50011"/>
    </source>
</evidence>
<evidence type="ECO:0000313" key="5">
    <source>
        <dbReference type="Proteomes" id="UP001141327"/>
    </source>
</evidence>
<dbReference type="Gene3D" id="3.80.10.10">
    <property type="entry name" value="Ribonuclease Inhibitor"/>
    <property type="match status" value="1"/>
</dbReference>
<keyword evidence="1" id="KW-0067">ATP-binding</keyword>
<dbReference type="Gene3D" id="1.10.510.10">
    <property type="entry name" value="Transferase(Phosphotransferase) domain 1"/>
    <property type="match status" value="2"/>
</dbReference>
<dbReference type="PROSITE" id="PS00107">
    <property type="entry name" value="PROTEIN_KINASE_ATP"/>
    <property type="match status" value="1"/>
</dbReference>
<evidence type="ECO:0000313" key="4">
    <source>
        <dbReference type="EMBL" id="KAJ4461151.1"/>
    </source>
</evidence>
<dbReference type="SMART" id="SM00220">
    <property type="entry name" value="S_TKc"/>
    <property type="match status" value="1"/>
</dbReference>
<dbReference type="GO" id="GO:0016301">
    <property type="term" value="F:kinase activity"/>
    <property type="evidence" value="ECO:0007669"/>
    <property type="project" value="UniProtKB-KW"/>
</dbReference>
<dbReference type="SUPFAM" id="SSF52047">
    <property type="entry name" value="RNI-like"/>
    <property type="match status" value="1"/>
</dbReference>
<dbReference type="InterPro" id="IPR017441">
    <property type="entry name" value="Protein_kinase_ATP_BS"/>
</dbReference>
<keyword evidence="1" id="KW-0547">Nucleotide-binding</keyword>
<dbReference type="SUPFAM" id="SSF56112">
    <property type="entry name" value="Protein kinase-like (PK-like)"/>
    <property type="match status" value="1"/>
</dbReference>
<dbReference type="PROSITE" id="PS50011">
    <property type="entry name" value="PROTEIN_KINASE_DOM"/>
    <property type="match status" value="1"/>
</dbReference>
<reference evidence="4" key="1">
    <citation type="journal article" date="2022" name="bioRxiv">
        <title>Genomics of Preaxostyla Flagellates Illuminates Evolutionary Transitions and the Path Towards Mitochondrial Loss.</title>
        <authorList>
            <person name="Novak L.V.F."/>
            <person name="Treitli S.C."/>
            <person name="Pyrih J."/>
            <person name="Halakuc P."/>
            <person name="Pipaliya S.V."/>
            <person name="Vacek V."/>
            <person name="Brzon O."/>
            <person name="Soukal P."/>
            <person name="Eme L."/>
            <person name="Dacks J.B."/>
            <person name="Karnkowska A."/>
            <person name="Elias M."/>
            <person name="Hampl V."/>
        </authorList>
    </citation>
    <scope>NUCLEOTIDE SEQUENCE</scope>
    <source>
        <strain evidence="4">RCP-MX</strain>
    </source>
</reference>
<gene>
    <name evidence="4" type="ORF">PAPYR_2614</name>
</gene>
<evidence type="ECO:0000256" key="1">
    <source>
        <dbReference type="PROSITE-ProRule" id="PRU10141"/>
    </source>
</evidence>
<protein>
    <submittedName>
        <fullName evidence="4">Serine/threonine kinase</fullName>
    </submittedName>
</protein>
<feature type="domain" description="Protein kinase" evidence="3">
    <location>
        <begin position="18"/>
        <end position="323"/>
    </location>
</feature>
<comment type="caution">
    <text evidence="4">The sequence shown here is derived from an EMBL/GenBank/DDBJ whole genome shotgun (WGS) entry which is preliminary data.</text>
</comment>